<comment type="caution">
    <text evidence="2">The sequence shown here is derived from an EMBL/GenBank/DDBJ whole genome shotgun (WGS) entry which is preliminary data.</text>
</comment>
<feature type="region of interest" description="Disordered" evidence="1">
    <location>
        <begin position="1"/>
        <end position="23"/>
    </location>
</feature>
<keyword evidence="3" id="KW-1185">Reference proteome</keyword>
<proteinExistence type="predicted"/>
<organism evidence="2 3">
    <name type="scientific">Tanacetum coccineum</name>
    <dbReference type="NCBI Taxonomy" id="301880"/>
    <lineage>
        <taxon>Eukaryota</taxon>
        <taxon>Viridiplantae</taxon>
        <taxon>Streptophyta</taxon>
        <taxon>Embryophyta</taxon>
        <taxon>Tracheophyta</taxon>
        <taxon>Spermatophyta</taxon>
        <taxon>Magnoliopsida</taxon>
        <taxon>eudicotyledons</taxon>
        <taxon>Gunneridae</taxon>
        <taxon>Pentapetalae</taxon>
        <taxon>asterids</taxon>
        <taxon>campanulids</taxon>
        <taxon>Asterales</taxon>
        <taxon>Asteraceae</taxon>
        <taxon>Asteroideae</taxon>
        <taxon>Anthemideae</taxon>
        <taxon>Anthemidinae</taxon>
        <taxon>Tanacetum</taxon>
    </lineage>
</organism>
<gene>
    <name evidence="2" type="ORF">Tco_0800989</name>
</gene>
<reference evidence="2" key="2">
    <citation type="submission" date="2022-01" db="EMBL/GenBank/DDBJ databases">
        <authorList>
            <person name="Yamashiro T."/>
            <person name="Shiraishi A."/>
            <person name="Satake H."/>
            <person name="Nakayama K."/>
        </authorList>
    </citation>
    <scope>NUCLEOTIDE SEQUENCE</scope>
</reference>
<dbReference type="Proteomes" id="UP001151760">
    <property type="component" value="Unassembled WGS sequence"/>
</dbReference>
<evidence type="ECO:0000313" key="3">
    <source>
        <dbReference type="Proteomes" id="UP001151760"/>
    </source>
</evidence>
<protein>
    <submittedName>
        <fullName evidence="2">Uncharacterized protein</fullName>
    </submittedName>
</protein>
<feature type="compositionally biased region" description="Pro residues" evidence="1">
    <location>
        <begin position="8"/>
        <end position="19"/>
    </location>
</feature>
<reference evidence="2" key="1">
    <citation type="journal article" date="2022" name="Int. J. Mol. Sci.">
        <title>Draft Genome of Tanacetum Coccineum: Genomic Comparison of Closely Related Tanacetum-Family Plants.</title>
        <authorList>
            <person name="Yamashiro T."/>
            <person name="Shiraishi A."/>
            <person name="Nakayama K."/>
            <person name="Satake H."/>
        </authorList>
    </citation>
    <scope>NUCLEOTIDE SEQUENCE</scope>
</reference>
<evidence type="ECO:0000313" key="2">
    <source>
        <dbReference type="EMBL" id="GJS94021.1"/>
    </source>
</evidence>
<name>A0ABQ4ZXE9_9ASTR</name>
<sequence>MTNERETTPPPGFSTPPHIPNINTTKRPLVTTTMFAATTPGNTPFAYRASTSTDPAPMISLAFVEANYEIFESLLRDRRRHIRNEDLQEGLEYFSEDYDEELEMEPRPERTREVTLPLRTRPPRVRRQCKRVVGFEEASSRERSRIGRNIEGSRPLEAVVEENGR</sequence>
<evidence type="ECO:0000256" key="1">
    <source>
        <dbReference type="SAM" id="MobiDB-lite"/>
    </source>
</evidence>
<dbReference type="EMBL" id="BQNB010011700">
    <property type="protein sequence ID" value="GJS94021.1"/>
    <property type="molecule type" value="Genomic_DNA"/>
</dbReference>
<accession>A0ABQ4ZXE9</accession>